<sequence length="255" mass="26417">MRARSIGAAATATLSLGAVAAPAVAATILFTDFAGVWSNAKGAKVAYTGAGTDEAQAVRGDALSKSSYVFSGASDVSKTLGEGPAPFRIGAFTYDDAKVSGGSITGITLSVSTSVVVDGVNQGLGNFVYGFEHWETPNNAHGVNGVCGNGERDRDASNLYGCADRVRATLLKPAELIKIDGKYYALDISGLVHDGNPVEEFWARENESGSADLRAQLRLVTAAVPEPANWAMMIIGFGVAGTAVRAGRRRNILAT</sequence>
<name>A0A839ZUD0_9CAUL</name>
<dbReference type="EMBL" id="JACIDK010000001">
    <property type="protein sequence ID" value="MBB3889389.1"/>
    <property type="molecule type" value="Genomic_DNA"/>
</dbReference>
<accession>A0A839ZUD0</accession>
<evidence type="ECO:0000313" key="3">
    <source>
        <dbReference type="Proteomes" id="UP000530564"/>
    </source>
</evidence>
<keyword evidence="3" id="KW-1185">Reference proteome</keyword>
<dbReference type="RefSeq" id="WP_221220798.1">
    <property type="nucleotide sequence ID" value="NZ_JACIDK010000001.1"/>
</dbReference>
<dbReference type="Proteomes" id="UP000530564">
    <property type="component" value="Unassembled WGS sequence"/>
</dbReference>
<comment type="caution">
    <text evidence="2">The sequence shown here is derived from an EMBL/GenBank/DDBJ whole genome shotgun (WGS) entry which is preliminary data.</text>
</comment>
<keyword evidence="1" id="KW-0732">Signal</keyword>
<evidence type="ECO:0000256" key="1">
    <source>
        <dbReference type="SAM" id="SignalP"/>
    </source>
</evidence>
<dbReference type="InterPro" id="IPR047995">
    <property type="entry name" value="Choice_anch_K"/>
</dbReference>
<feature type="signal peptide" evidence="1">
    <location>
        <begin position="1"/>
        <end position="20"/>
    </location>
</feature>
<protein>
    <recommendedName>
        <fullName evidence="4">PEP-CTERM protein-sorting domain-containing protein</fullName>
    </recommendedName>
</protein>
<dbReference type="AlphaFoldDB" id="A0A839ZUD0"/>
<gene>
    <name evidence="2" type="ORF">GGQ61_000086</name>
</gene>
<organism evidence="2 3">
    <name type="scientific">Phenylobacterium haematophilum</name>
    <dbReference type="NCBI Taxonomy" id="98513"/>
    <lineage>
        <taxon>Bacteria</taxon>
        <taxon>Pseudomonadati</taxon>
        <taxon>Pseudomonadota</taxon>
        <taxon>Alphaproteobacteria</taxon>
        <taxon>Caulobacterales</taxon>
        <taxon>Caulobacteraceae</taxon>
        <taxon>Phenylobacterium</taxon>
    </lineage>
</organism>
<evidence type="ECO:0008006" key="4">
    <source>
        <dbReference type="Google" id="ProtNLM"/>
    </source>
</evidence>
<reference evidence="2 3" key="1">
    <citation type="submission" date="2020-08" db="EMBL/GenBank/DDBJ databases">
        <title>Genomic Encyclopedia of Type Strains, Phase IV (KMG-IV): sequencing the most valuable type-strain genomes for metagenomic binning, comparative biology and taxonomic classification.</title>
        <authorList>
            <person name="Goeker M."/>
        </authorList>
    </citation>
    <scope>NUCLEOTIDE SEQUENCE [LARGE SCALE GENOMIC DNA]</scope>
    <source>
        <strain evidence="2 3">DSM 21793</strain>
    </source>
</reference>
<dbReference type="NCBIfam" id="NF035944">
    <property type="entry name" value="PEPxxWA-CTERM"/>
    <property type="match status" value="1"/>
</dbReference>
<proteinExistence type="predicted"/>
<evidence type="ECO:0000313" key="2">
    <source>
        <dbReference type="EMBL" id="MBB3889389.1"/>
    </source>
</evidence>
<feature type="chain" id="PRO_5032344982" description="PEP-CTERM protein-sorting domain-containing protein" evidence="1">
    <location>
        <begin position="21"/>
        <end position="255"/>
    </location>
</feature>
<dbReference type="NCBIfam" id="NF038131">
    <property type="entry name" value="choice_anch_K"/>
    <property type="match status" value="1"/>
</dbReference>